<dbReference type="InterPro" id="IPR023393">
    <property type="entry name" value="START-like_dom_sf"/>
</dbReference>
<dbReference type="InterPro" id="IPR019587">
    <property type="entry name" value="Polyketide_cyclase/dehydratase"/>
</dbReference>
<organism evidence="1 2">
    <name type="scientific">Planomonospora corallina</name>
    <dbReference type="NCBI Taxonomy" id="1806052"/>
    <lineage>
        <taxon>Bacteria</taxon>
        <taxon>Bacillati</taxon>
        <taxon>Actinomycetota</taxon>
        <taxon>Actinomycetes</taxon>
        <taxon>Streptosporangiales</taxon>
        <taxon>Streptosporangiaceae</taxon>
        <taxon>Planomonospora</taxon>
    </lineage>
</organism>
<dbReference type="RefSeq" id="WP_377285320.1">
    <property type="nucleotide sequence ID" value="NZ_JBHSBM010000009.1"/>
</dbReference>
<accession>A0ABV8I2I4</accession>
<keyword evidence="2" id="KW-1185">Reference proteome</keyword>
<evidence type="ECO:0000313" key="1">
    <source>
        <dbReference type="EMBL" id="MFC4057356.1"/>
    </source>
</evidence>
<evidence type="ECO:0000313" key="2">
    <source>
        <dbReference type="Proteomes" id="UP001595850"/>
    </source>
</evidence>
<proteinExistence type="predicted"/>
<dbReference type="SUPFAM" id="SSF55961">
    <property type="entry name" value="Bet v1-like"/>
    <property type="match status" value="1"/>
</dbReference>
<dbReference type="EMBL" id="JBHSBM010000009">
    <property type="protein sequence ID" value="MFC4057356.1"/>
    <property type="molecule type" value="Genomic_DNA"/>
</dbReference>
<dbReference type="Proteomes" id="UP001595850">
    <property type="component" value="Unassembled WGS sequence"/>
</dbReference>
<sequence>MGVTKEYHGTRVLGALAEVAFGTASDLSRLDRWLPEEVSVVPLHDDVVAARWRAGDREGEARCTVSVVPERLRVEWRAEEPAGSSGWLEVEEAGAGSARVDVCLRAAGGGTPGEAPDEEAVNALLDRALRNLDREVGENFTAS</sequence>
<dbReference type="Gene3D" id="3.30.530.20">
    <property type="match status" value="1"/>
</dbReference>
<comment type="caution">
    <text evidence="1">The sequence shown here is derived from an EMBL/GenBank/DDBJ whole genome shotgun (WGS) entry which is preliminary data.</text>
</comment>
<reference evidence="2" key="1">
    <citation type="journal article" date="2019" name="Int. J. Syst. Evol. Microbiol.">
        <title>The Global Catalogue of Microorganisms (GCM) 10K type strain sequencing project: providing services to taxonomists for standard genome sequencing and annotation.</title>
        <authorList>
            <consortium name="The Broad Institute Genomics Platform"/>
            <consortium name="The Broad Institute Genome Sequencing Center for Infectious Disease"/>
            <person name="Wu L."/>
            <person name="Ma J."/>
        </authorList>
    </citation>
    <scope>NUCLEOTIDE SEQUENCE [LARGE SCALE GENOMIC DNA]</scope>
    <source>
        <strain evidence="2">TBRC 4489</strain>
    </source>
</reference>
<name>A0ABV8I2I4_9ACTN</name>
<dbReference type="Pfam" id="PF10604">
    <property type="entry name" value="Polyketide_cyc2"/>
    <property type="match status" value="1"/>
</dbReference>
<gene>
    <name evidence="1" type="ORF">ACFOWE_03575</name>
</gene>
<protein>
    <submittedName>
        <fullName evidence="1">SRPBCC family protein</fullName>
    </submittedName>
</protein>